<feature type="compositionally biased region" description="Basic and acidic residues" evidence="7">
    <location>
        <begin position="216"/>
        <end position="238"/>
    </location>
</feature>
<reference evidence="8 9" key="1">
    <citation type="submission" date="2019-01" db="EMBL/GenBank/DDBJ databases">
        <title>A draft genome assembly of the solar-powered sea slug Elysia chlorotica.</title>
        <authorList>
            <person name="Cai H."/>
            <person name="Li Q."/>
            <person name="Fang X."/>
            <person name="Li J."/>
            <person name="Curtis N.E."/>
            <person name="Altenburger A."/>
            <person name="Shibata T."/>
            <person name="Feng M."/>
            <person name="Maeda T."/>
            <person name="Schwartz J.A."/>
            <person name="Shigenobu S."/>
            <person name="Lundholm N."/>
            <person name="Nishiyama T."/>
            <person name="Yang H."/>
            <person name="Hasebe M."/>
            <person name="Li S."/>
            <person name="Pierce S.K."/>
            <person name="Wang J."/>
        </authorList>
    </citation>
    <scope>NUCLEOTIDE SEQUENCE [LARGE SCALE GENOMIC DNA]</scope>
    <source>
        <strain evidence="8">EC2010</strain>
        <tissue evidence="8">Whole organism of an adult</tissue>
    </source>
</reference>
<dbReference type="GO" id="GO:0005802">
    <property type="term" value="C:trans-Golgi network"/>
    <property type="evidence" value="ECO:0007669"/>
    <property type="project" value="UniProtKB-UniRule"/>
</dbReference>
<keyword evidence="9" id="KW-1185">Reference proteome</keyword>
<dbReference type="SMART" id="SM00173">
    <property type="entry name" value="RAS"/>
    <property type="match status" value="1"/>
</dbReference>
<dbReference type="SMART" id="SM00175">
    <property type="entry name" value="RAB"/>
    <property type="match status" value="1"/>
</dbReference>
<comment type="caution">
    <text evidence="8">The sequence shown here is derived from an EMBL/GenBank/DDBJ whole genome shotgun (WGS) entry which is preliminary data.</text>
</comment>
<dbReference type="PANTHER" id="PTHR47981">
    <property type="entry name" value="RAB FAMILY"/>
    <property type="match status" value="1"/>
</dbReference>
<organism evidence="8 9">
    <name type="scientific">Elysia chlorotica</name>
    <name type="common">Eastern emerald elysia</name>
    <name type="synonym">Sea slug</name>
    <dbReference type="NCBI Taxonomy" id="188477"/>
    <lineage>
        <taxon>Eukaryota</taxon>
        <taxon>Metazoa</taxon>
        <taxon>Spiralia</taxon>
        <taxon>Lophotrochozoa</taxon>
        <taxon>Mollusca</taxon>
        <taxon>Gastropoda</taxon>
        <taxon>Heterobranchia</taxon>
        <taxon>Euthyneura</taxon>
        <taxon>Panpulmonata</taxon>
        <taxon>Sacoglossa</taxon>
        <taxon>Placobranchoidea</taxon>
        <taxon>Plakobranchidae</taxon>
        <taxon>Elysia</taxon>
    </lineage>
</organism>
<dbReference type="Pfam" id="PF00071">
    <property type="entry name" value="Ras"/>
    <property type="match status" value="1"/>
</dbReference>
<evidence type="ECO:0000256" key="5">
    <source>
        <dbReference type="ARBA" id="ARBA00023289"/>
    </source>
</evidence>
<gene>
    <name evidence="8" type="ORF">EGW08_012305</name>
</gene>
<dbReference type="AlphaFoldDB" id="A0A433TED2"/>
<proteinExistence type="inferred from homology"/>
<sequence length="238" mass="26743">MATAAGLELNSTAAAVTGRTEHLYKVLVIGEFGVGKTSLIRRYTEGNFSPNYKLTIGVDFALKCLEWDNNTKINLQLWDIAGHERFGHMTRVYYKYALLSNKMCMYCFESPQWLEDVNSKVMLANEDPVPVMLLANKCDIDDITVEVEKMNNFCKDKNFIGWYQTSAKTGMNIEECMQFLVEHVLSLPSGAKKPRDRMTNSMGAMENIEISSSASERMESRELARNRGGGDERGGGCC</sequence>
<keyword evidence="6" id="KW-0472">Membrane</keyword>
<protein>
    <recommendedName>
        <fullName evidence="6">Ras-related protein Rab</fullName>
    </recommendedName>
</protein>
<keyword evidence="5 6" id="KW-0636">Prenylation</keyword>
<keyword evidence="2 6" id="KW-0547">Nucleotide-binding</keyword>
<dbReference type="GO" id="GO:0003924">
    <property type="term" value="F:GTPase activity"/>
    <property type="evidence" value="ECO:0007669"/>
    <property type="project" value="UniProtKB-UniRule"/>
</dbReference>
<evidence type="ECO:0000256" key="1">
    <source>
        <dbReference type="ARBA" id="ARBA00006270"/>
    </source>
</evidence>
<evidence type="ECO:0000256" key="6">
    <source>
        <dbReference type="RuleBase" id="RU367128"/>
    </source>
</evidence>
<dbReference type="FunFam" id="3.40.50.300:FF:002133">
    <property type="entry name" value="Ras family protein"/>
    <property type="match status" value="1"/>
</dbReference>
<accession>A0A433TED2</accession>
<dbReference type="GO" id="GO:0005770">
    <property type="term" value="C:late endosome"/>
    <property type="evidence" value="ECO:0007669"/>
    <property type="project" value="TreeGrafter"/>
</dbReference>
<evidence type="ECO:0000256" key="3">
    <source>
        <dbReference type="ARBA" id="ARBA00023134"/>
    </source>
</evidence>
<evidence type="ECO:0000313" key="9">
    <source>
        <dbReference type="Proteomes" id="UP000271974"/>
    </source>
</evidence>
<evidence type="ECO:0000256" key="4">
    <source>
        <dbReference type="ARBA" id="ARBA00023288"/>
    </source>
</evidence>
<dbReference type="GO" id="GO:0045335">
    <property type="term" value="C:phagocytic vesicle"/>
    <property type="evidence" value="ECO:0007669"/>
    <property type="project" value="TreeGrafter"/>
</dbReference>
<dbReference type="PANTHER" id="PTHR47981:SF39">
    <property type="entry name" value="RAS-RELATED PROTEIN RAB"/>
    <property type="match status" value="1"/>
</dbReference>
<comment type="function">
    <text evidence="6">The small GTPases Rab are key regulators in vesicle trafficking.</text>
</comment>
<evidence type="ECO:0000256" key="7">
    <source>
        <dbReference type="SAM" id="MobiDB-lite"/>
    </source>
</evidence>
<dbReference type="Proteomes" id="UP000271974">
    <property type="component" value="Unassembled WGS sequence"/>
</dbReference>
<dbReference type="PROSITE" id="PS51419">
    <property type="entry name" value="RAB"/>
    <property type="match status" value="1"/>
</dbReference>
<keyword evidence="4 6" id="KW-0449">Lipoprotein</keyword>
<comment type="subcellular location">
    <subcellularLocation>
        <location evidence="6">Membrane</location>
        <topology evidence="6">Lipid-anchor</topology>
    </subcellularLocation>
</comment>
<name>A0A433TED2_ELYCH</name>
<dbReference type="InterPro" id="IPR027417">
    <property type="entry name" value="P-loop_NTPase"/>
</dbReference>
<evidence type="ECO:0000313" key="8">
    <source>
        <dbReference type="EMBL" id="RUS79917.1"/>
    </source>
</evidence>
<dbReference type="GO" id="GO:0005764">
    <property type="term" value="C:lysosome"/>
    <property type="evidence" value="ECO:0007669"/>
    <property type="project" value="TreeGrafter"/>
</dbReference>
<evidence type="ECO:0000256" key="2">
    <source>
        <dbReference type="ARBA" id="ARBA00022741"/>
    </source>
</evidence>
<dbReference type="GO" id="GO:0090385">
    <property type="term" value="P:phagosome-lysosome fusion"/>
    <property type="evidence" value="ECO:0007669"/>
    <property type="project" value="TreeGrafter"/>
</dbReference>
<dbReference type="Gene3D" id="3.40.50.300">
    <property type="entry name" value="P-loop containing nucleotide triphosphate hydrolases"/>
    <property type="match status" value="1"/>
</dbReference>
<dbReference type="SUPFAM" id="SSF52540">
    <property type="entry name" value="P-loop containing nucleoside triphosphate hydrolases"/>
    <property type="match status" value="1"/>
</dbReference>
<dbReference type="PRINTS" id="PR00449">
    <property type="entry name" value="RASTRNSFRMNG"/>
</dbReference>
<dbReference type="OrthoDB" id="245989at2759"/>
<dbReference type="GO" id="GO:0008333">
    <property type="term" value="P:endosome to lysosome transport"/>
    <property type="evidence" value="ECO:0007669"/>
    <property type="project" value="TreeGrafter"/>
</dbReference>
<dbReference type="SMART" id="SM00174">
    <property type="entry name" value="RHO"/>
    <property type="match status" value="1"/>
</dbReference>
<dbReference type="SMART" id="SM00176">
    <property type="entry name" value="RAN"/>
    <property type="match status" value="1"/>
</dbReference>
<dbReference type="GO" id="GO:0005525">
    <property type="term" value="F:GTP binding"/>
    <property type="evidence" value="ECO:0007669"/>
    <property type="project" value="UniProtKB-UniRule"/>
</dbReference>
<dbReference type="NCBIfam" id="TIGR00231">
    <property type="entry name" value="small_GTP"/>
    <property type="match status" value="1"/>
</dbReference>
<comment type="similarity">
    <text evidence="1 6">Belongs to the small GTPase superfamily. Rab family.</text>
</comment>
<keyword evidence="3 6" id="KW-0342">GTP-binding</keyword>
<dbReference type="EMBL" id="RQTK01000420">
    <property type="protein sequence ID" value="RUS79917.1"/>
    <property type="molecule type" value="Genomic_DNA"/>
</dbReference>
<dbReference type="InterPro" id="IPR001806">
    <property type="entry name" value="Small_GTPase"/>
</dbReference>
<dbReference type="GO" id="GO:0016020">
    <property type="term" value="C:membrane"/>
    <property type="evidence" value="ECO:0007669"/>
    <property type="project" value="UniProtKB-SubCell"/>
</dbReference>
<dbReference type="CDD" id="cd04107">
    <property type="entry name" value="Rab32_Rab38"/>
    <property type="match status" value="1"/>
</dbReference>
<dbReference type="InterPro" id="IPR005225">
    <property type="entry name" value="Small_GTP-bd"/>
</dbReference>
<feature type="region of interest" description="Disordered" evidence="7">
    <location>
        <begin position="211"/>
        <end position="238"/>
    </location>
</feature>
<dbReference type="STRING" id="188477.A0A433TED2"/>
<dbReference type="InterPro" id="IPR030697">
    <property type="entry name" value="Rab29/Rab38/Rab32"/>
</dbReference>